<comment type="caution">
    <text evidence="1">The sequence shown here is derived from an EMBL/GenBank/DDBJ whole genome shotgun (WGS) entry which is preliminary data.</text>
</comment>
<evidence type="ECO:0000313" key="1">
    <source>
        <dbReference type="EMBL" id="MFC5500481.1"/>
    </source>
</evidence>
<name>A0ABW0NJB5_9BURK</name>
<accession>A0ABW0NJB5</accession>
<organism evidence="1 2">
    <name type="scientific">Caenimonas terrae</name>
    <dbReference type="NCBI Taxonomy" id="696074"/>
    <lineage>
        <taxon>Bacteria</taxon>
        <taxon>Pseudomonadati</taxon>
        <taxon>Pseudomonadota</taxon>
        <taxon>Betaproteobacteria</taxon>
        <taxon>Burkholderiales</taxon>
        <taxon>Comamonadaceae</taxon>
        <taxon>Caenimonas</taxon>
    </lineage>
</organism>
<sequence>MSPAKLAQLKPKPATTPAAWLTQMAADAGHMHVKRIAELGELLRAKARLPGLAAVASRLEKLADDLPDLDFSLLEPRGLWARALGKSKGSGSEFAHRFEEVGGEAAEIAATAMSLGSEQKADAAPLERALVELEVEFRAVEKIIDQGARWLQDMRNQIKLRQAAATDPQARRAVLEDSARCDILVDRLKMLRALCNACAPVPDLVRAYLHKRDALLQALHKSLVSEVDDWHGVLAPVAAVAAEGQNPAQGIEPQLEAHKDLEKTVGKAVSACQQLLGQEQELAASLAALSATQFSG</sequence>
<dbReference type="RefSeq" id="WP_376852730.1">
    <property type="nucleotide sequence ID" value="NZ_JBHSMF010000015.1"/>
</dbReference>
<evidence type="ECO:0000313" key="2">
    <source>
        <dbReference type="Proteomes" id="UP001596037"/>
    </source>
</evidence>
<proteinExistence type="predicted"/>
<protein>
    <submittedName>
        <fullName evidence="1">Uncharacterized protein</fullName>
    </submittedName>
</protein>
<keyword evidence="2" id="KW-1185">Reference proteome</keyword>
<gene>
    <name evidence="1" type="ORF">ACFPOE_23265</name>
</gene>
<dbReference type="EMBL" id="JBHSMF010000015">
    <property type="protein sequence ID" value="MFC5500481.1"/>
    <property type="molecule type" value="Genomic_DNA"/>
</dbReference>
<dbReference type="Proteomes" id="UP001596037">
    <property type="component" value="Unassembled WGS sequence"/>
</dbReference>
<reference evidence="2" key="1">
    <citation type="journal article" date="2019" name="Int. J. Syst. Evol. Microbiol.">
        <title>The Global Catalogue of Microorganisms (GCM) 10K type strain sequencing project: providing services to taxonomists for standard genome sequencing and annotation.</title>
        <authorList>
            <consortium name="The Broad Institute Genomics Platform"/>
            <consortium name="The Broad Institute Genome Sequencing Center for Infectious Disease"/>
            <person name="Wu L."/>
            <person name="Ma J."/>
        </authorList>
    </citation>
    <scope>NUCLEOTIDE SEQUENCE [LARGE SCALE GENOMIC DNA]</scope>
    <source>
        <strain evidence="2">CCUG 57401</strain>
    </source>
</reference>